<sequence>MKRSTRWIGLVWLALVLNVLSPVIGYARLASTQSPFTVELCHAGGQSVVIDLGGSGDASDSGKVHLVVPHCVYCPGFAANFALGASLPFLPVPARASVYQQTFEPETVFVRRSVRVAQPRAPPETLI</sequence>
<name>A0A1I3J375_9BURK</name>
<dbReference type="AlphaFoldDB" id="A0A1I3J375"/>
<dbReference type="Proteomes" id="UP000199548">
    <property type="component" value="Unassembled WGS sequence"/>
</dbReference>
<dbReference type="InterPro" id="IPR021333">
    <property type="entry name" value="DUF2946"/>
</dbReference>
<dbReference type="STRING" id="420953.SAMN05192543_103535"/>
<accession>A0A1I3J375</accession>
<dbReference type="OrthoDB" id="9094620at2"/>
<dbReference type="Pfam" id="PF11162">
    <property type="entry name" value="DUF2946"/>
    <property type="match status" value="1"/>
</dbReference>
<reference evidence="1 2" key="1">
    <citation type="submission" date="2016-10" db="EMBL/GenBank/DDBJ databases">
        <authorList>
            <person name="de Groot N.N."/>
        </authorList>
    </citation>
    <scope>NUCLEOTIDE SEQUENCE [LARGE SCALE GENOMIC DNA]</scope>
    <source>
        <strain evidence="1 2">LMG 23650</strain>
    </source>
</reference>
<proteinExistence type="predicted"/>
<evidence type="ECO:0000313" key="1">
    <source>
        <dbReference type="EMBL" id="SFI54610.1"/>
    </source>
</evidence>
<organism evidence="1 2">
    <name type="scientific">Paraburkholderia megapolitana</name>
    <dbReference type="NCBI Taxonomy" id="420953"/>
    <lineage>
        <taxon>Bacteria</taxon>
        <taxon>Pseudomonadati</taxon>
        <taxon>Pseudomonadota</taxon>
        <taxon>Betaproteobacteria</taxon>
        <taxon>Burkholderiales</taxon>
        <taxon>Burkholderiaceae</taxon>
        <taxon>Paraburkholderia</taxon>
    </lineage>
</organism>
<evidence type="ECO:0000313" key="2">
    <source>
        <dbReference type="Proteomes" id="UP000199548"/>
    </source>
</evidence>
<protein>
    <recommendedName>
        <fullName evidence="3">DUF2946 domain-containing protein</fullName>
    </recommendedName>
</protein>
<dbReference type="EMBL" id="FOQU01000003">
    <property type="protein sequence ID" value="SFI54610.1"/>
    <property type="molecule type" value="Genomic_DNA"/>
</dbReference>
<dbReference type="RefSeq" id="WP_091011642.1">
    <property type="nucleotide sequence ID" value="NZ_CP041745.1"/>
</dbReference>
<gene>
    <name evidence="1" type="ORF">SAMN05192543_103535</name>
</gene>
<evidence type="ECO:0008006" key="3">
    <source>
        <dbReference type="Google" id="ProtNLM"/>
    </source>
</evidence>
<keyword evidence="2" id="KW-1185">Reference proteome</keyword>